<evidence type="ECO:0000256" key="4">
    <source>
        <dbReference type="ARBA" id="ARBA00022729"/>
    </source>
</evidence>
<keyword evidence="5" id="KW-0472">Membrane</keyword>
<dbReference type="Pfam" id="PF05504">
    <property type="entry name" value="Spore_GerAC"/>
    <property type="match status" value="1"/>
</dbReference>
<sequence>MKKMITKRVKKRFRQIIILFLTIGMIIPTSGCWSRRELEDLAFVLAMGIDKDEDGISILAHIGQEGGGDMEDEEGEGAMVLEGEGQTISDAFDNLFSKSNKRPFLDHMKVIIISEDLAREGIEPIMDFFRRDIRVRGNTTVMIAKEDSLEEVLEFEPDLGTQPALLLEETFRYNWERSRVFKKDFFEVVIDVLEEDRELFLPMVDVSEEEQLIISDTAVFRGYEMVEELNNKQNLGLLYLRSEVRHGTLTIETDEDEFVSLRIEDTDLEITPLEDEGQIVFHIEIDQELAITESSSQLSIDELEELASEFIQLTVLDTINVAKDIESDFLGFGSIYRRANPQQWDLQQWLDQFPEIEVIIDVETNIKSTGQIIA</sequence>
<dbReference type="InterPro" id="IPR038501">
    <property type="entry name" value="Spore_GerAC_C_sf"/>
</dbReference>
<dbReference type="Pfam" id="PF25198">
    <property type="entry name" value="Spore_GerAC_N"/>
    <property type="match status" value="1"/>
</dbReference>
<keyword evidence="7" id="KW-0449">Lipoprotein</keyword>
<evidence type="ECO:0000256" key="7">
    <source>
        <dbReference type="ARBA" id="ARBA00023288"/>
    </source>
</evidence>
<evidence type="ECO:0000256" key="1">
    <source>
        <dbReference type="ARBA" id="ARBA00004635"/>
    </source>
</evidence>
<comment type="similarity">
    <text evidence="2">Belongs to the GerABKC lipoprotein family.</text>
</comment>
<comment type="subcellular location">
    <subcellularLocation>
        <location evidence="1">Membrane</location>
        <topology evidence="1">Lipid-anchor</topology>
    </subcellularLocation>
</comment>
<evidence type="ECO:0000256" key="3">
    <source>
        <dbReference type="ARBA" id="ARBA00022544"/>
    </source>
</evidence>
<dbReference type="GO" id="GO:0016020">
    <property type="term" value="C:membrane"/>
    <property type="evidence" value="ECO:0007669"/>
    <property type="project" value="UniProtKB-SubCell"/>
</dbReference>
<dbReference type="AlphaFoldDB" id="A0AAU7VII7"/>
<evidence type="ECO:0000256" key="5">
    <source>
        <dbReference type="ARBA" id="ARBA00023136"/>
    </source>
</evidence>
<dbReference type="PANTHER" id="PTHR35789:SF1">
    <property type="entry name" value="SPORE GERMINATION PROTEIN B3"/>
    <property type="match status" value="1"/>
</dbReference>
<reference evidence="10" key="2">
    <citation type="submission" date="2024-06" db="EMBL/GenBank/DDBJ databases">
        <authorList>
            <person name="Petrova K.O."/>
            <person name="Toshchakov S.V."/>
            <person name="Boltjanskaja Y.V."/>
            <person name="Kevbrin V."/>
        </authorList>
    </citation>
    <scope>NUCLEOTIDE SEQUENCE</scope>
    <source>
        <strain evidence="10">Z-910T</strain>
    </source>
</reference>
<accession>A0AAU7VII7</accession>
<dbReference type="GO" id="GO:0009847">
    <property type="term" value="P:spore germination"/>
    <property type="evidence" value="ECO:0007669"/>
    <property type="project" value="InterPro"/>
</dbReference>
<feature type="domain" description="Spore germination protein N-terminal" evidence="9">
    <location>
        <begin position="35"/>
        <end position="205"/>
    </location>
</feature>
<keyword evidence="4" id="KW-0732">Signal</keyword>
<dbReference type="Gene3D" id="3.30.300.210">
    <property type="entry name" value="Nutrient germinant receptor protein C, domain 3"/>
    <property type="match status" value="1"/>
</dbReference>
<feature type="domain" description="Spore germination GerAC-like C-terminal" evidence="8">
    <location>
        <begin position="216"/>
        <end position="370"/>
    </location>
</feature>
<reference evidence="10" key="1">
    <citation type="journal article" date="2013" name="Extremophiles">
        <title>Proteinivorax tanatarense gen. nov., sp. nov., an anaerobic, haloalkaliphilic, proteolytic bacterium isolated from a decaying algal bloom, and proposal of Proteinivoraceae fam. nov.</title>
        <authorList>
            <person name="Kevbrin V."/>
            <person name="Boltyanskaya Y."/>
            <person name="Zhilina T."/>
            <person name="Kolganova T."/>
            <person name="Lavrentjeva E."/>
            <person name="Kuznetsov B."/>
        </authorList>
    </citation>
    <scope>NUCLEOTIDE SEQUENCE</scope>
    <source>
        <strain evidence="10">Z-910T</strain>
    </source>
</reference>
<dbReference type="InterPro" id="IPR046953">
    <property type="entry name" value="Spore_GerAC-like_C"/>
</dbReference>
<protein>
    <submittedName>
        <fullName evidence="10">Ger(X)C family spore germination protein</fullName>
    </submittedName>
</protein>
<dbReference type="EMBL" id="CP158367">
    <property type="protein sequence ID" value="XBX73933.1"/>
    <property type="molecule type" value="Genomic_DNA"/>
</dbReference>
<dbReference type="NCBIfam" id="TIGR02887">
    <property type="entry name" value="spore_ger_x_C"/>
    <property type="match status" value="1"/>
</dbReference>
<dbReference type="InterPro" id="IPR008844">
    <property type="entry name" value="Spore_GerAC-like"/>
</dbReference>
<proteinExistence type="inferred from homology"/>
<evidence type="ECO:0000259" key="8">
    <source>
        <dbReference type="Pfam" id="PF05504"/>
    </source>
</evidence>
<name>A0AAU7VII7_9FIRM</name>
<dbReference type="InterPro" id="IPR057336">
    <property type="entry name" value="GerAC_N"/>
</dbReference>
<evidence type="ECO:0000259" key="9">
    <source>
        <dbReference type="Pfam" id="PF25198"/>
    </source>
</evidence>
<organism evidence="10">
    <name type="scientific">Proteinivorax tanatarense</name>
    <dbReference type="NCBI Taxonomy" id="1260629"/>
    <lineage>
        <taxon>Bacteria</taxon>
        <taxon>Bacillati</taxon>
        <taxon>Bacillota</taxon>
        <taxon>Clostridia</taxon>
        <taxon>Eubacteriales</taxon>
        <taxon>Proteinivoracaceae</taxon>
        <taxon>Proteinivorax</taxon>
    </lineage>
</organism>
<evidence type="ECO:0000313" key="10">
    <source>
        <dbReference type="EMBL" id="XBX73933.1"/>
    </source>
</evidence>
<gene>
    <name evidence="10" type="ORF">PRVXT_001950</name>
</gene>
<keyword evidence="6" id="KW-0564">Palmitate</keyword>
<dbReference type="PANTHER" id="PTHR35789">
    <property type="entry name" value="SPORE GERMINATION PROTEIN B3"/>
    <property type="match status" value="1"/>
</dbReference>
<keyword evidence="3" id="KW-0309">Germination</keyword>
<evidence type="ECO:0000256" key="6">
    <source>
        <dbReference type="ARBA" id="ARBA00023139"/>
    </source>
</evidence>
<evidence type="ECO:0000256" key="2">
    <source>
        <dbReference type="ARBA" id="ARBA00007886"/>
    </source>
</evidence>
<dbReference type="RefSeq" id="WP_350342694.1">
    <property type="nucleotide sequence ID" value="NZ_CP158367.1"/>
</dbReference>